<dbReference type="AlphaFoldDB" id="A0A5Q2N457"/>
<feature type="compositionally biased region" description="Basic and acidic residues" evidence="1">
    <location>
        <begin position="43"/>
        <end position="57"/>
    </location>
</feature>
<reference evidence="3" key="1">
    <citation type="submission" date="2019-11" db="EMBL/GenBank/DDBJ databases">
        <title>Genome sequence of Heliorestis convoluta strain HH, an alkaliphilic and minimalistic phototrophic bacterium from a soda lake in Egypt.</title>
        <authorList>
            <person name="Dewey E.D."/>
            <person name="Stokes L.M."/>
            <person name="Burchell B.M."/>
            <person name="Shaffer K.N."/>
            <person name="Huntington A.M."/>
            <person name="Baker J.M."/>
            <person name="Nadendla S."/>
            <person name="Giglio M.G."/>
            <person name="Touchman J.W."/>
            <person name="Blankenship R.E."/>
            <person name="Madigan M.T."/>
            <person name="Sattley W.M."/>
        </authorList>
    </citation>
    <scope>NUCLEOTIDE SEQUENCE [LARGE SCALE GENOMIC DNA]</scope>
    <source>
        <strain evidence="3">HH</strain>
    </source>
</reference>
<gene>
    <name evidence="2" type="ORF">FTV88_0894</name>
</gene>
<feature type="region of interest" description="Disordered" evidence="1">
    <location>
        <begin position="31"/>
        <end position="79"/>
    </location>
</feature>
<organism evidence="2 3">
    <name type="scientific">Heliorestis convoluta</name>
    <dbReference type="NCBI Taxonomy" id="356322"/>
    <lineage>
        <taxon>Bacteria</taxon>
        <taxon>Bacillati</taxon>
        <taxon>Bacillota</taxon>
        <taxon>Clostridia</taxon>
        <taxon>Eubacteriales</taxon>
        <taxon>Heliobacteriaceae</taxon>
        <taxon>Heliorestis</taxon>
    </lineage>
</organism>
<protein>
    <submittedName>
        <fullName evidence="2">Uncharacterized protein</fullName>
    </submittedName>
</protein>
<dbReference type="KEGG" id="hcv:FTV88_0894"/>
<dbReference type="EMBL" id="CP045875">
    <property type="protein sequence ID" value="QGG47050.1"/>
    <property type="molecule type" value="Genomic_DNA"/>
</dbReference>
<keyword evidence="3" id="KW-1185">Reference proteome</keyword>
<name>A0A5Q2N457_9FIRM</name>
<evidence type="ECO:0000313" key="3">
    <source>
        <dbReference type="Proteomes" id="UP000366051"/>
    </source>
</evidence>
<dbReference type="Proteomes" id="UP000366051">
    <property type="component" value="Chromosome"/>
</dbReference>
<dbReference type="RefSeq" id="WP_162007889.1">
    <property type="nucleotide sequence ID" value="NZ_CP045875.1"/>
</dbReference>
<proteinExistence type="predicted"/>
<evidence type="ECO:0000256" key="1">
    <source>
        <dbReference type="SAM" id="MobiDB-lite"/>
    </source>
</evidence>
<sequence length="79" mass="9146">MTQLRKDLLLLLMEVAAEMRWEKEDKAAKEKKEQLLQAKHQQAKVDHYKTEQEKLDESGPPIPTGKIEEPPSHLEQSTP</sequence>
<evidence type="ECO:0000313" key="2">
    <source>
        <dbReference type="EMBL" id="QGG47050.1"/>
    </source>
</evidence>
<accession>A0A5Q2N457</accession>